<evidence type="ECO:0000256" key="2">
    <source>
        <dbReference type="ARBA" id="ARBA00022448"/>
    </source>
</evidence>
<dbReference type="RefSeq" id="WP_160952220.1">
    <property type="nucleotide sequence ID" value="NZ_WWEQ01000005.1"/>
</dbReference>
<gene>
    <name evidence="8" type="ORF">GSY69_01970</name>
</gene>
<dbReference type="PANTHER" id="PTHR23519:SF1">
    <property type="entry name" value="AUTOPHAGY-RELATED PROTEIN 22"/>
    <property type="match status" value="1"/>
</dbReference>
<dbReference type="Pfam" id="PF11700">
    <property type="entry name" value="ATG22"/>
    <property type="match status" value="1"/>
</dbReference>
<dbReference type="InterPro" id="IPR020846">
    <property type="entry name" value="MFS_dom"/>
</dbReference>
<dbReference type="InterPro" id="IPR036259">
    <property type="entry name" value="MFS_trans_sf"/>
</dbReference>
<sequence length="438" mass="46281">MTEASALPRTRRRTIMAWALWDWGGSAYSAVVVTFVFAPYLTSAVAADKDAGAAQLGWTMGIAGALVAIVAPAAGTRADAGGHHRRWLAINTGLVVACVLCMFFIRDEPAFLWPGLVLLGAASIFYTLAEVSYNGLLTRIATPANTGRISGLGWGLGYLGGLAMLVFALFAFIRPEVGLFGAVDAGGLRYRIVAAASGAWFLLFALPIVFLAPRDRSAPTAPEAGARIRSRAGLGSWLESFRLVVERIVALWREDRPTLMFFAAAAVYRDGLTTIFSVAGVLAAGSYGFSASQVIYLGVAANLVAGLGCLASGWFDDRFGPRAVILTGLVCLIAGGLPIAFGDSQALFWVCAMWLCLFVGPVNASSRSYLARITPPERAGEDFGLYATTGRAVSFLGPTCFALFITLFGFQRAGALGIVLVLAAGLVLMRWVPRAGAR</sequence>
<proteinExistence type="predicted"/>
<organism evidence="8 9">
    <name type="scientific">Brevibacterium rongguiense</name>
    <dbReference type="NCBI Taxonomy" id="2695267"/>
    <lineage>
        <taxon>Bacteria</taxon>
        <taxon>Bacillati</taxon>
        <taxon>Actinomycetota</taxon>
        <taxon>Actinomycetes</taxon>
        <taxon>Micrococcales</taxon>
        <taxon>Brevibacteriaceae</taxon>
        <taxon>Brevibacterium</taxon>
    </lineage>
</organism>
<keyword evidence="3 6" id="KW-0812">Transmembrane</keyword>
<feature type="transmembrane region" description="Helical" evidence="6">
    <location>
        <begin position="259"/>
        <end position="282"/>
    </location>
</feature>
<feature type="transmembrane region" description="Helical" evidence="6">
    <location>
        <begin position="111"/>
        <end position="129"/>
    </location>
</feature>
<reference evidence="8 9" key="1">
    <citation type="submission" date="2020-01" db="EMBL/GenBank/DDBJ databases">
        <authorList>
            <person name="Deng T."/>
        </authorList>
    </citation>
    <scope>NUCLEOTIDE SEQUENCE [LARGE SCALE GENOMIC DNA]</scope>
    <source>
        <strain evidence="8 9">5221</strain>
    </source>
</reference>
<dbReference type="SUPFAM" id="SSF103473">
    <property type="entry name" value="MFS general substrate transporter"/>
    <property type="match status" value="1"/>
</dbReference>
<dbReference type="EMBL" id="WWEQ01000005">
    <property type="protein sequence ID" value="MYM18776.1"/>
    <property type="molecule type" value="Genomic_DNA"/>
</dbReference>
<evidence type="ECO:0000256" key="4">
    <source>
        <dbReference type="ARBA" id="ARBA00022989"/>
    </source>
</evidence>
<feature type="transmembrane region" description="Helical" evidence="6">
    <location>
        <begin position="347"/>
        <end position="364"/>
    </location>
</feature>
<feature type="transmembrane region" description="Helical" evidence="6">
    <location>
        <begin position="53"/>
        <end position="75"/>
    </location>
</feature>
<feature type="transmembrane region" description="Helical" evidence="6">
    <location>
        <begin position="322"/>
        <end position="341"/>
    </location>
</feature>
<accession>A0A6N9H4S9</accession>
<evidence type="ECO:0000313" key="8">
    <source>
        <dbReference type="EMBL" id="MYM18776.1"/>
    </source>
</evidence>
<keyword evidence="5 6" id="KW-0472">Membrane</keyword>
<keyword evidence="4 6" id="KW-1133">Transmembrane helix</keyword>
<evidence type="ECO:0000256" key="5">
    <source>
        <dbReference type="ARBA" id="ARBA00023136"/>
    </source>
</evidence>
<evidence type="ECO:0000259" key="7">
    <source>
        <dbReference type="PROSITE" id="PS50850"/>
    </source>
</evidence>
<dbReference type="GO" id="GO:0005886">
    <property type="term" value="C:plasma membrane"/>
    <property type="evidence" value="ECO:0007669"/>
    <property type="project" value="UniProtKB-SubCell"/>
</dbReference>
<evidence type="ECO:0000256" key="3">
    <source>
        <dbReference type="ARBA" id="ARBA00022692"/>
    </source>
</evidence>
<dbReference type="Proteomes" id="UP000469215">
    <property type="component" value="Unassembled WGS sequence"/>
</dbReference>
<dbReference type="GO" id="GO:0022857">
    <property type="term" value="F:transmembrane transporter activity"/>
    <property type="evidence" value="ECO:0007669"/>
    <property type="project" value="InterPro"/>
</dbReference>
<feature type="transmembrane region" description="Helical" evidence="6">
    <location>
        <begin position="294"/>
        <end position="315"/>
    </location>
</feature>
<feature type="transmembrane region" description="Helical" evidence="6">
    <location>
        <begin position="413"/>
        <end position="432"/>
    </location>
</feature>
<dbReference type="PROSITE" id="PS50850">
    <property type="entry name" value="MFS"/>
    <property type="match status" value="1"/>
</dbReference>
<evidence type="ECO:0000313" key="9">
    <source>
        <dbReference type="Proteomes" id="UP000469215"/>
    </source>
</evidence>
<protein>
    <submittedName>
        <fullName evidence="8">MFS transporter</fullName>
    </submittedName>
</protein>
<feature type="transmembrane region" description="Helical" evidence="6">
    <location>
        <begin position="87"/>
        <end position="105"/>
    </location>
</feature>
<feature type="domain" description="Major facilitator superfamily (MFS) profile" evidence="7">
    <location>
        <begin position="258"/>
        <end position="438"/>
    </location>
</feature>
<dbReference type="AlphaFoldDB" id="A0A6N9H4S9"/>
<keyword evidence="9" id="KW-1185">Reference proteome</keyword>
<comment type="subcellular location">
    <subcellularLocation>
        <location evidence="1">Cell membrane</location>
        <topology evidence="1">Multi-pass membrane protein</topology>
    </subcellularLocation>
</comment>
<dbReference type="InterPro" id="IPR050495">
    <property type="entry name" value="ATG22/LtaA_families"/>
</dbReference>
<feature type="transmembrane region" description="Helical" evidence="6">
    <location>
        <begin position="385"/>
        <end position="407"/>
    </location>
</feature>
<feature type="transmembrane region" description="Helical" evidence="6">
    <location>
        <begin position="192"/>
        <end position="212"/>
    </location>
</feature>
<keyword evidence="2" id="KW-0813">Transport</keyword>
<dbReference type="Gene3D" id="1.20.1250.20">
    <property type="entry name" value="MFS general substrate transporter like domains"/>
    <property type="match status" value="1"/>
</dbReference>
<evidence type="ECO:0000256" key="1">
    <source>
        <dbReference type="ARBA" id="ARBA00004651"/>
    </source>
</evidence>
<comment type="caution">
    <text evidence="8">The sequence shown here is derived from an EMBL/GenBank/DDBJ whole genome shotgun (WGS) entry which is preliminary data.</text>
</comment>
<evidence type="ECO:0000256" key="6">
    <source>
        <dbReference type="SAM" id="Phobius"/>
    </source>
</evidence>
<dbReference type="PANTHER" id="PTHR23519">
    <property type="entry name" value="AUTOPHAGY-RELATED PROTEIN 22"/>
    <property type="match status" value="1"/>
</dbReference>
<feature type="transmembrane region" description="Helical" evidence="6">
    <location>
        <begin position="149"/>
        <end position="172"/>
    </location>
</feature>
<name>A0A6N9H4S9_9MICO</name>
<feature type="transmembrane region" description="Helical" evidence="6">
    <location>
        <begin position="20"/>
        <end position="41"/>
    </location>
</feature>
<dbReference type="InterPro" id="IPR024671">
    <property type="entry name" value="Atg22-like"/>
</dbReference>